<evidence type="ECO:0000256" key="1">
    <source>
        <dbReference type="SAM" id="MobiDB-lite"/>
    </source>
</evidence>
<dbReference type="AlphaFoldDB" id="A0A6J4MDX3"/>
<protein>
    <submittedName>
        <fullName evidence="2">Uncharacterized protein</fullName>
    </submittedName>
</protein>
<feature type="compositionally biased region" description="Basic residues" evidence="1">
    <location>
        <begin position="45"/>
        <end position="65"/>
    </location>
</feature>
<proteinExistence type="predicted"/>
<gene>
    <name evidence="2" type="ORF">AVDCRST_MAG29-2657</name>
</gene>
<feature type="region of interest" description="Disordered" evidence="1">
    <location>
        <begin position="1"/>
        <end position="176"/>
    </location>
</feature>
<reference evidence="2" key="1">
    <citation type="submission" date="2020-02" db="EMBL/GenBank/DDBJ databases">
        <authorList>
            <person name="Meier V. D."/>
        </authorList>
    </citation>
    <scope>NUCLEOTIDE SEQUENCE</scope>
    <source>
        <strain evidence="2">AVDCRST_MAG29</strain>
    </source>
</reference>
<accession>A0A6J4MDX3</accession>
<feature type="compositionally biased region" description="Basic residues" evidence="1">
    <location>
        <begin position="82"/>
        <end position="106"/>
    </location>
</feature>
<feature type="non-terminal residue" evidence="2">
    <location>
        <position position="176"/>
    </location>
</feature>
<dbReference type="EMBL" id="CADCUG010000151">
    <property type="protein sequence ID" value="CAA9357053.1"/>
    <property type="molecule type" value="Genomic_DNA"/>
</dbReference>
<organism evidence="2">
    <name type="scientific">uncultured Nocardioidaceae bacterium</name>
    <dbReference type="NCBI Taxonomy" id="253824"/>
    <lineage>
        <taxon>Bacteria</taxon>
        <taxon>Bacillati</taxon>
        <taxon>Actinomycetota</taxon>
        <taxon>Actinomycetes</taxon>
        <taxon>Propionibacteriales</taxon>
        <taxon>Nocardioidaceae</taxon>
        <taxon>environmental samples</taxon>
    </lineage>
</organism>
<feature type="compositionally biased region" description="Basic and acidic residues" evidence="1">
    <location>
        <begin position="72"/>
        <end position="81"/>
    </location>
</feature>
<feature type="non-terminal residue" evidence="2">
    <location>
        <position position="1"/>
    </location>
</feature>
<feature type="compositionally biased region" description="Basic and acidic residues" evidence="1">
    <location>
        <begin position="119"/>
        <end position="139"/>
    </location>
</feature>
<evidence type="ECO:0000313" key="2">
    <source>
        <dbReference type="EMBL" id="CAA9357053.1"/>
    </source>
</evidence>
<feature type="compositionally biased region" description="Low complexity" evidence="1">
    <location>
        <begin position="141"/>
        <end position="150"/>
    </location>
</feature>
<sequence length="176" mass="19028">AGAPPAARRRRRSARPGRPGGEAQGVGERSAHGRHPSSHAPPPLRRARPPRGRPPLRRLGGRRQAHPGCRPDLARGRERVPPHGRGRTAVHQRHHRGAVLHPTRRARGAEGAGVADGSSEGHDRVRSDPRGLRGRDRRGPARGARQDGAQPRARRTDPPPQRRVAAAHGAGARREL</sequence>
<name>A0A6J4MDX3_9ACTN</name>